<keyword evidence="4" id="KW-0238">DNA-binding</keyword>
<accession>A0AAD5GRV4</accession>
<dbReference type="InterPro" id="IPR036388">
    <property type="entry name" value="WH-like_DNA-bd_sf"/>
</dbReference>
<dbReference type="InterPro" id="IPR013324">
    <property type="entry name" value="RNA_pol_sigma_r3/r4-like"/>
</dbReference>
<dbReference type="Gene3D" id="1.10.10.10">
    <property type="entry name" value="Winged helix-like DNA-binding domain superfamily/Winged helix DNA-binding domain"/>
    <property type="match status" value="2"/>
</dbReference>
<dbReference type="PRINTS" id="PR00046">
    <property type="entry name" value="SIGMA70FCT"/>
</dbReference>
<dbReference type="SUPFAM" id="SSF88659">
    <property type="entry name" value="Sigma3 and sigma4 domains of RNA polymerase sigma factors"/>
    <property type="match status" value="2"/>
</dbReference>
<dbReference type="NCBIfam" id="TIGR02937">
    <property type="entry name" value="sigma70-ECF"/>
    <property type="match status" value="1"/>
</dbReference>
<dbReference type="Proteomes" id="UP001206925">
    <property type="component" value="Unassembled WGS sequence"/>
</dbReference>
<dbReference type="InterPro" id="IPR013325">
    <property type="entry name" value="RNA_pol_sigma_r2"/>
</dbReference>
<organism evidence="7 8">
    <name type="scientific">Ambrosia artemisiifolia</name>
    <name type="common">Common ragweed</name>
    <dbReference type="NCBI Taxonomy" id="4212"/>
    <lineage>
        <taxon>Eukaryota</taxon>
        <taxon>Viridiplantae</taxon>
        <taxon>Streptophyta</taxon>
        <taxon>Embryophyta</taxon>
        <taxon>Tracheophyta</taxon>
        <taxon>Spermatophyta</taxon>
        <taxon>Magnoliopsida</taxon>
        <taxon>eudicotyledons</taxon>
        <taxon>Gunneridae</taxon>
        <taxon>Pentapetalae</taxon>
        <taxon>asterids</taxon>
        <taxon>campanulids</taxon>
        <taxon>Asterales</taxon>
        <taxon>Asteraceae</taxon>
        <taxon>Asteroideae</taxon>
        <taxon>Heliantheae alliance</taxon>
        <taxon>Heliantheae</taxon>
        <taxon>Ambrosia</taxon>
    </lineage>
</organism>
<gene>
    <name evidence="7" type="ORF">M8C21_031840</name>
</gene>
<dbReference type="GO" id="GO:0071482">
    <property type="term" value="P:cellular response to light stimulus"/>
    <property type="evidence" value="ECO:0007669"/>
    <property type="project" value="UniProtKB-ARBA"/>
</dbReference>
<feature type="domain" description="RNA polymerase sigma-70" evidence="6">
    <location>
        <begin position="291"/>
        <end position="304"/>
    </location>
</feature>
<dbReference type="Pfam" id="PF04539">
    <property type="entry name" value="Sigma70_r3"/>
    <property type="match status" value="1"/>
</dbReference>
<evidence type="ECO:0000256" key="3">
    <source>
        <dbReference type="ARBA" id="ARBA00023082"/>
    </source>
</evidence>
<dbReference type="EMBL" id="JAMZMK010006173">
    <property type="protein sequence ID" value="KAI7750266.1"/>
    <property type="molecule type" value="Genomic_DNA"/>
</dbReference>
<proteinExistence type="inferred from homology"/>
<protein>
    <recommendedName>
        <fullName evidence="6">RNA polymerase sigma-70 domain-containing protein</fullName>
    </recommendedName>
</protein>
<keyword evidence="2" id="KW-0805">Transcription regulation</keyword>
<dbReference type="InterPro" id="IPR014284">
    <property type="entry name" value="RNA_pol_sigma-70_dom"/>
</dbReference>
<comment type="caution">
    <text evidence="7">The sequence shown here is derived from an EMBL/GenBank/DDBJ whole genome shotgun (WGS) entry which is preliminary data.</text>
</comment>
<sequence length="531" mass="59611">MMATNAVIGLRAGERLLTPSSYYSDVNEKLSSGNELGFVAVPTKNVIAAKKSTNYGHGFIPKHHNQDTHYIRALKVTTASGFSSIDQWVHGFEHLVHEDADQEFSVEALLSLQKSLLEKQWNLSTETTLTKVKLSEKSSKKIYVNGSGKSARRRRIDAQRKIPNRRLSSNEVGLKKQLKFVISPELLQNRASGYVKGITSDTLLTHAEVVILSKKIKIGQRLEERKSRLKESLGSEPSEVQLAASLKISRAELQMKQIECKLAREKLAMSNVRLVMSVAQKYANMGAEIGDLIQGGLIGLLRGIEKYDSSRGFKISTYVYWWIRQGVSKALIENSRTLRVPVHVHERLSAIRHAKAKLEKKGITPSIEKIAESLNMSTKKVLNATEANCKVFSLDRPAFPSLNGLSSDTFHSYMADDHPENNPWHGVDNGALKDEVNKLMTTSLREREREIIRLYYGLDNEFLTWEDISRRLRVTGQNGYRLNGSLLIASLNTLSSMGLSRERVRQVGLVALEKLKHAARKTNLDAMLVEH</sequence>
<dbReference type="InterPro" id="IPR000943">
    <property type="entry name" value="RNA_pol_sigma70"/>
</dbReference>
<dbReference type="GO" id="GO:0003677">
    <property type="term" value="F:DNA binding"/>
    <property type="evidence" value="ECO:0007669"/>
    <property type="project" value="UniProtKB-KW"/>
</dbReference>
<dbReference type="Gene3D" id="1.10.601.10">
    <property type="entry name" value="RNA Polymerase Primary Sigma Factor"/>
    <property type="match status" value="1"/>
</dbReference>
<dbReference type="InterPro" id="IPR007624">
    <property type="entry name" value="RNA_pol_sigma70_r3"/>
</dbReference>
<evidence type="ECO:0000259" key="6">
    <source>
        <dbReference type="PROSITE" id="PS00715"/>
    </source>
</evidence>
<keyword evidence="8" id="KW-1185">Reference proteome</keyword>
<comment type="similarity">
    <text evidence="1">Belongs to the sigma-70 factor family.</text>
</comment>
<dbReference type="InterPro" id="IPR050239">
    <property type="entry name" value="Sigma-70_RNA_pol_init_factors"/>
</dbReference>
<evidence type="ECO:0000256" key="5">
    <source>
        <dbReference type="ARBA" id="ARBA00023163"/>
    </source>
</evidence>
<evidence type="ECO:0000256" key="2">
    <source>
        <dbReference type="ARBA" id="ARBA00023015"/>
    </source>
</evidence>
<dbReference type="Pfam" id="PF04542">
    <property type="entry name" value="Sigma70_r2"/>
    <property type="match status" value="1"/>
</dbReference>
<dbReference type="GO" id="GO:0006352">
    <property type="term" value="P:DNA-templated transcription initiation"/>
    <property type="evidence" value="ECO:0007669"/>
    <property type="project" value="InterPro"/>
</dbReference>
<evidence type="ECO:0000313" key="7">
    <source>
        <dbReference type="EMBL" id="KAI7750266.1"/>
    </source>
</evidence>
<dbReference type="GO" id="GO:0016987">
    <property type="term" value="F:sigma factor activity"/>
    <property type="evidence" value="ECO:0007669"/>
    <property type="project" value="UniProtKB-KW"/>
</dbReference>
<dbReference type="PANTHER" id="PTHR30603">
    <property type="entry name" value="RNA POLYMERASE SIGMA FACTOR RPO"/>
    <property type="match status" value="1"/>
</dbReference>
<dbReference type="PANTHER" id="PTHR30603:SF52">
    <property type="entry name" value="SIGMA FACTOR A-RELATED"/>
    <property type="match status" value="1"/>
</dbReference>
<name>A0AAD5GRV4_AMBAR</name>
<keyword evidence="5" id="KW-0804">Transcription</keyword>
<evidence type="ECO:0000256" key="1">
    <source>
        <dbReference type="ARBA" id="ARBA00007788"/>
    </source>
</evidence>
<dbReference type="AlphaFoldDB" id="A0AAD5GRV4"/>
<evidence type="ECO:0000256" key="4">
    <source>
        <dbReference type="ARBA" id="ARBA00023125"/>
    </source>
</evidence>
<keyword evidence="3" id="KW-0731">Sigma factor</keyword>
<dbReference type="InterPro" id="IPR007627">
    <property type="entry name" value="RNA_pol_sigma70_r2"/>
</dbReference>
<dbReference type="PROSITE" id="PS00715">
    <property type="entry name" value="SIGMA70_1"/>
    <property type="match status" value="1"/>
</dbReference>
<evidence type="ECO:0000313" key="8">
    <source>
        <dbReference type="Proteomes" id="UP001206925"/>
    </source>
</evidence>
<reference evidence="7" key="1">
    <citation type="submission" date="2022-06" db="EMBL/GenBank/DDBJ databases">
        <title>Uncovering the hologenomic basis of an extraordinary plant invasion.</title>
        <authorList>
            <person name="Bieker V.C."/>
            <person name="Martin M.D."/>
            <person name="Gilbert T."/>
            <person name="Hodgins K."/>
            <person name="Battlay P."/>
            <person name="Petersen B."/>
            <person name="Wilson J."/>
        </authorList>
    </citation>
    <scope>NUCLEOTIDE SEQUENCE</scope>
    <source>
        <strain evidence="7">AA19_3_7</strain>
        <tissue evidence="7">Leaf</tissue>
    </source>
</reference>
<dbReference type="SUPFAM" id="SSF88946">
    <property type="entry name" value="Sigma2 domain of RNA polymerase sigma factors"/>
    <property type="match status" value="1"/>
</dbReference>